<protein>
    <submittedName>
        <fullName evidence="1">COBRA-like protein 7</fullName>
    </submittedName>
</protein>
<dbReference type="AlphaFoldDB" id="A0A2Z7BJA0"/>
<dbReference type="EMBL" id="KV005058">
    <property type="protein sequence ID" value="KZV34452.1"/>
    <property type="molecule type" value="Genomic_DNA"/>
</dbReference>
<organism evidence="1 2">
    <name type="scientific">Dorcoceras hygrometricum</name>
    <dbReference type="NCBI Taxonomy" id="472368"/>
    <lineage>
        <taxon>Eukaryota</taxon>
        <taxon>Viridiplantae</taxon>
        <taxon>Streptophyta</taxon>
        <taxon>Embryophyta</taxon>
        <taxon>Tracheophyta</taxon>
        <taxon>Spermatophyta</taxon>
        <taxon>Magnoliopsida</taxon>
        <taxon>eudicotyledons</taxon>
        <taxon>Gunneridae</taxon>
        <taxon>Pentapetalae</taxon>
        <taxon>asterids</taxon>
        <taxon>lamiids</taxon>
        <taxon>Lamiales</taxon>
        <taxon>Gesneriaceae</taxon>
        <taxon>Didymocarpoideae</taxon>
        <taxon>Trichosporeae</taxon>
        <taxon>Loxocarpinae</taxon>
        <taxon>Dorcoceras</taxon>
    </lineage>
</organism>
<proteinExistence type="predicted"/>
<gene>
    <name evidence="1" type="ORF">F511_21227</name>
</gene>
<keyword evidence="2" id="KW-1185">Reference proteome</keyword>
<reference evidence="1 2" key="1">
    <citation type="journal article" date="2015" name="Proc. Natl. Acad. Sci. U.S.A.">
        <title>The resurrection genome of Boea hygrometrica: A blueprint for survival of dehydration.</title>
        <authorList>
            <person name="Xiao L."/>
            <person name="Yang G."/>
            <person name="Zhang L."/>
            <person name="Yang X."/>
            <person name="Zhao S."/>
            <person name="Ji Z."/>
            <person name="Zhou Q."/>
            <person name="Hu M."/>
            <person name="Wang Y."/>
            <person name="Chen M."/>
            <person name="Xu Y."/>
            <person name="Jin H."/>
            <person name="Xiao X."/>
            <person name="Hu G."/>
            <person name="Bao F."/>
            <person name="Hu Y."/>
            <person name="Wan P."/>
            <person name="Li L."/>
            <person name="Deng X."/>
            <person name="Kuang T."/>
            <person name="Xiang C."/>
            <person name="Zhu J.K."/>
            <person name="Oliver M.J."/>
            <person name="He Y."/>
        </authorList>
    </citation>
    <scope>NUCLEOTIDE SEQUENCE [LARGE SCALE GENOMIC DNA]</scope>
    <source>
        <strain evidence="2">cv. XS01</strain>
    </source>
</reference>
<evidence type="ECO:0000313" key="1">
    <source>
        <dbReference type="EMBL" id="KZV34452.1"/>
    </source>
</evidence>
<evidence type="ECO:0000313" key="2">
    <source>
        <dbReference type="Proteomes" id="UP000250235"/>
    </source>
</evidence>
<accession>A0A2Z7BJA0</accession>
<dbReference type="Proteomes" id="UP000250235">
    <property type="component" value="Unassembled WGS sequence"/>
</dbReference>
<name>A0A2Z7BJA0_9LAMI</name>
<sequence>MYYSSCNSSVFEHREIDQMQKAVSAVGKENRHCEFVYGISELNILNLPFFCNEKDPLEEFDYNDTRCNPLLRPTASRTPSNTTAHQPASCVCLTHFFTASVRKATRTCLTFMSKYYNEFFYV</sequence>